<sequence>MWTDIRQEIERARQELGLTPAQFRPLGLAEWPAVEKRTAEAFCQLTPTNRQPTWLWNQLKPELPSAFFDLEGLSWAVVKELLQPTDEVFLFASDGDKWWWHRGTGSAAEQVAIKLSRNSAHLDEWSIVDQHFRWLLCLTHHDELVAAGPFMVQRLRQLANKLKRPLRFYPAIARPAK</sequence>
<evidence type="ECO:0000313" key="2">
    <source>
        <dbReference type="Proteomes" id="UP000248553"/>
    </source>
</evidence>
<dbReference type="Proteomes" id="UP000248553">
    <property type="component" value="Unassembled WGS sequence"/>
</dbReference>
<keyword evidence="2" id="KW-1185">Reference proteome</keyword>
<protein>
    <submittedName>
        <fullName evidence="1">Uncharacterized protein</fullName>
    </submittedName>
</protein>
<evidence type="ECO:0000313" key="1">
    <source>
        <dbReference type="EMBL" id="RAK70296.1"/>
    </source>
</evidence>
<dbReference type="OrthoDB" id="9181133at2"/>
<accession>A0A328BW75</accession>
<gene>
    <name evidence="1" type="ORF">DLM85_05485</name>
</gene>
<dbReference type="AlphaFoldDB" id="A0A328BW75"/>
<organism evidence="1 2">
    <name type="scientific">Hymenobacter edaphi</name>
    <dbReference type="NCBI Taxonomy" id="2211146"/>
    <lineage>
        <taxon>Bacteria</taxon>
        <taxon>Pseudomonadati</taxon>
        <taxon>Bacteroidota</taxon>
        <taxon>Cytophagia</taxon>
        <taxon>Cytophagales</taxon>
        <taxon>Hymenobacteraceae</taxon>
        <taxon>Hymenobacter</taxon>
    </lineage>
</organism>
<proteinExistence type="predicted"/>
<dbReference type="RefSeq" id="WP_111477030.1">
    <property type="nucleotide sequence ID" value="NZ_QHKM01000001.1"/>
</dbReference>
<dbReference type="EMBL" id="QHKM01000001">
    <property type="protein sequence ID" value="RAK70296.1"/>
    <property type="molecule type" value="Genomic_DNA"/>
</dbReference>
<name>A0A328BW75_9BACT</name>
<reference evidence="2" key="1">
    <citation type="submission" date="2018-05" db="EMBL/GenBank/DDBJ databases">
        <authorList>
            <person name="Nie L."/>
        </authorList>
    </citation>
    <scope>NUCLEOTIDE SEQUENCE [LARGE SCALE GENOMIC DNA]</scope>
    <source>
        <strain evidence="2">NL</strain>
    </source>
</reference>
<dbReference type="InterPro" id="IPR046644">
    <property type="entry name" value="DUF6756"/>
</dbReference>
<dbReference type="Pfam" id="PF20541">
    <property type="entry name" value="DUF6756"/>
    <property type="match status" value="1"/>
</dbReference>
<comment type="caution">
    <text evidence="1">The sequence shown here is derived from an EMBL/GenBank/DDBJ whole genome shotgun (WGS) entry which is preliminary data.</text>
</comment>